<dbReference type="GO" id="GO:0000981">
    <property type="term" value="F:DNA-binding transcription factor activity, RNA polymerase II-specific"/>
    <property type="evidence" value="ECO:0007669"/>
    <property type="project" value="InterPro"/>
</dbReference>
<name>A0AAE0CZF5_COLKA</name>
<dbReference type="Gene3D" id="4.10.240.10">
    <property type="entry name" value="Zn(2)-C6 fungal-type DNA-binding domain"/>
    <property type="match status" value="1"/>
</dbReference>
<dbReference type="SMART" id="SM00066">
    <property type="entry name" value="GAL4"/>
    <property type="match status" value="1"/>
</dbReference>
<protein>
    <submittedName>
        <fullName evidence="4">C6 finger domain-containing protein</fullName>
    </submittedName>
</protein>
<keyword evidence="1" id="KW-0539">Nucleus</keyword>
<dbReference type="PROSITE" id="PS00463">
    <property type="entry name" value="ZN2_CY6_FUNGAL_1"/>
    <property type="match status" value="1"/>
</dbReference>
<gene>
    <name evidence="4" type="ORF">CKAH01_09201</name>
</gene>
<dbReference type="GO" id="GO:0008270">
    <property type="term" value="F:zinc ion binding"/>
    <property type="evidence" value="ECO:0007669"/>
    <property type="project" value="InterPro"/>
</dbReference>
<feature type="domain" description="Zn(2)-C6 fungal-type" evidence="3">
    <location>
        <begin position="35"/>
        <end position="65"/>
    </location>
</feature>
<sequence>MSESSGSNPKHGDPGCTCTICHVAKRRSHKKSRNGCKSCKRRRIKCDEVKPRCGQCLKALITCEFALVATPPDPQSIPEISLEENAALQPRRRGRPRKNWDSVLQGPSPPYSSAAESEMPDIVSLGSTPCDLPLTVDFPPTLPNPMWMWTVDDMELQHHYMTSDDLCPGEFHLWREKVPRLAFSNHCVLHLLLAVSALHFARQKPDESARFEAIADGHYSIGLRQIMDILPNLNTENAGALYIASTLVCSYSFAQRPSPGHLLIISDGAEVAWFELLRGVRMIVETIGFHAIFAGVLGPMPTEQPAEEPPAEKMSTRLIQWEPAVRRISDFVSSTNDQNTRIYEKVVTELSECFAKSFGTAQKPEHAFDGKMEIIIGWVYYLEDEFVECLKEKQHVALLILAHFVVLLKTLEWLWYMDGWASHILHGVALYLGPEFADFLRWPREEIERLNEEKRQRGSSPRATSTA</sequence>
<dbReference type="InterPro" id="IPR001138">
    <property type="entry name" value="Zn2Cys6_DnaBD"/>
</dbReference>
<accession>A0AAE0CZF5</accession>
<dbReference type="PRINTS" id="PR00755">
    <property type="entry name" value="AFLATOXINBRP"/>
</dbReference>
<keyword evidence="5" id="KW-1185">Reference proteome</keyword>
<evidence type="ECO:0000313" key="4">
    <source>
        <dbReference type="EMBL" id="KAK2731130.1"/>
    </source>
</evidence>
<organism evidence="4 5">
    <name type="scientific">Colletotrichum kahawae</name>
    <name type="common">Coffee berry disease fungus</name>
    <dbReference type="NCBI Taxonomy" id="34407"/>
    <lineage>
        <taxon>Eukaryota</taxon>
        <taxon>Fungi</taxon>
        <taxon>Dikarya</taxon>
        <taxon>Ascomycota</taxon>
        <taxon>Pezizomycotina</taxon>
        <taxon>Sordariomycetes</taxon>
        <taxon>Hypocreomycetidae</taxon>
        <taxon>Glomerellales</taxon>
        <taxon>Glomerellaceae</taxon>
        <taxon>Colletotrichum</taxon>
        <taxon>Colletotrichum gloeosporioides species complex</taxon>
    </lineage>
</organism>
<evidence type="ECO:0000313" key="5">
    <source>
        <dbReference type="Proteomes" id="UP001281614"/>
    </source>
</evidence>
<evidence type="ECO:0000256" key="1">
    <source>
        <dbReference type="ARBA" id="ARBA00023242"/>
    </source>
</evidence>
<dbReference type="Pfam" id="PF11951">
    <property type="entry name" value="Fungal_trans_2"/>
    <property type="match status" value="1"/>
</dbReference>
<reference evidence="4" key="1">
    <citation type="submission" date="2023-02" db="EMBL/GenBank/DDBJ databases">
        <title>Colletotrichum kahawae CIFC_Que2 genome sequencing and assembly.</title>
        <authorList>
            <person name="Baroncelli R."/>
        </authorList>
    </citation>
    <scope>NUCLEOTIDE SEQUENCE</scope>
    <source>
        <strain evidence="4">CIFC_Que2</strain>
    </source>
</reference>
<dbReference type="PANTHER" id="PTHR47657">
    <property type="entry name" value="STEROL REGULATORY ELEMENT-BINDING PROTEIN ECM22"/>
    <property type="match status" value="1"/>
</dbReference>
<feature type="region of interest" description="Disordered" evidence="2">
    <location>
        <begin position="74"/>
        <end position="117"/>
    </location>
</feature>
<dbReference type="PANTHER" id="PTHR47657:SF10">
    <property type="entry name" value="ZN(II)2CYS6 TRANSCRIPTION FACTOR (EUROFUNG)"/>
    <property type="match status" value="1"/>
</dbReference>
<evidence type="ECO:0000259" key="3">
    <source>
        <dbReference type="PROSITE" id="PS50048"/>
    </source>
</evidence>
<dbReference type="PROSITE" id="PS50048">
    <property type="entry name" value="ZN2_CY6_FUNGAL_2"/>
    <property type="match status" value="1"/>
</dbReference>
<evidence type="ECO:0000256" key="2">
    <source>
        <dbReference type="SAM" id="MobiDB-lite"/>
    </source>
</evidence>
<dbReference type="InterPro" id="IPR052400">
    <property type="entry name" value="Zn2-C6_fungal_TF"/>
</dbReference>
<comment type="caution">
    <text evidence="4">The sequence shown here is derived from an EMBL/GenBank/DDBJ whole genome shotgun (WGS) entry which is preliminary data.</text>
</comment>
<dbReference type="InterPro" id="IPR036864">
    <property type="entry name" value="Zn2-C6_fun-type_DNA-bd_sf"/>
</dbReference>
<proteinExistence type="predicted"/>
<dbReference type="Proteomes" id="UP001281614">
    <property type="component" value="Unassembled WGS sequence"/>
</dbReference>
<dbReference type="InterPro" id="IPR021858">
    <property type="entry name" value="Fun_TF"/>
</dbReference>
<dbReference type="AlphaFoldDB" id="A0AAE0CZF5"/>
<dbReference type="SUPFAM" id="SSF57701">
    <property type="entry name" value="Zn2/Cys6 DNA-binding domain"/>
    <property type="match status" value="1"/>
</dbReference>
<dbReference type="Pfam" id="PF00172">
    <property type="entry name" value="Zn_clus"/>
    <property type="match status" value="1"/>
</dbReference>
<dbReference type="CDD" id="cd00067">
    <property type="entry name" value="GAL4"/>
    <property type="match status" value="1"/>
</dbReference>
<dbReference type="EMBL" id="VYYT01000610">
    <property type="protein sequence ID" value="KAK2731130.1"/>
    <property type="molecule type" value="Genomic_DNA"/>
</dbReference>